<dbReference type="RefSeq" id="WP_215759920.1">
    <property type="nucleotide sequence ID" value="NZ_JAHKBE010000024.1"/>
</dbReference>
<dbReference type="EMBL" id="JBBNFP010000024">
    <property type="protein sequence ID" value="MEQ2486843.1"/>
    <property type="molecule type" value="Genomic_DNA"/>
</dbReference>
<reference evidence="3 4" key="1">
    <citation type="submission" date="2024-04" db="EMBL/GenBank/DDBJ databases">
        <title>Human intestinal bacterial collection.</title>
        <authorList>
            <person name="Pauvert C."/>
            <person name="Hitch T.C.A."/>
            <person name="Clavel T."/>
        </authorList>
    </citation>
    <scope>NUCLEOTIDE SEQUENCE [LARGE SCALE GENOMIC DNA]</scope>
    <source>
        <strain evidence="3 4">CLA-AA-H145</strain>
    </source>
</reference>
<dbReference type="Proteomes" id="UP001487296">
    <property type="component" value="Unassembled WGS sequence"/>
</dbReference>
<protein>
    <submittedName>
        <fullName evidence="3">Right-handed parallel beta-helix repeat-containing protein</fullName>
    </submittedName>
</protein>
<feature type="chain" id="PRO_5046828603" evidence="1">
    <location>
        <begin position="22"/>
        <end position="462"/>
    </location>
</feature>
<evidence type="ECO:0000259" key="2">
    <source>
        <dbReference type="Pfam" id="PF13229"/>
    </source>
</evidence>
<organism evidence="3 4">
    <name type="scientific">Hallella faecis</name>
    <dbReference type="NCBI Taxonomy" id="2841596"/>
    <lineage>
        <taxon>Bacteria</taxon>
        <taxon>Pseudomonadati</taxon>
        <taxon>Bacteroidota</taxon>
        <taxon>Bacteroidia</taxon>
        <taxon>Bacteroidales</taxon>
        <taxon>Prevotellaceae</taxon>
        <taxon>Hallella</taxon>
    </lineage>
</organism>
<evidence type="ECO:0000313" key="4">
    <source>
        <dbReference type="Proteomes" id="UP001487296"/>
    </source>
</evidence>
<comment type="caution">
    <text evidence="3">The sequence shown here is derived from an EMBL/GenBank/DDBJ whole genome shotgun (WGS) entry which is preliminary data.</text>
</comment>
<feature type="signal peptide" evidence="1">
    <location>
        <begin position="1"/>
        <end position="21"/>
    </location>
</feature>
<gene>
    <name evidence="3" type="ORF">AAAT34_07205</name>
</gene>
<proteinExistence type="predicted"/>
<evidence type="ECO:0000313" key="3">
    <source>
        <dbReference type="EMBL" id="MEQ2486843.1"/>
    </source>
</evidence>
<dbReference type="InterPro" id="IPR011050">
    <property type="entry name" value="Pectin_lyase_fold/virulence"/>
</dbReference>
<dbReference type="InterPro" id="IPR012334">
    <property type="entry name" value="Pectin_lyas_fold"/>
</dbReference>
<sequence>MKKINSIACMLFMAAAAVGLASCENDNINPYDYTNNPTDSVPNHGSTNVVKTQLAEYPVGSIVWTRDTTLSESVEIPVGTSLYIEPGVTVTCKADVQVPIEIVVLGNLYCMGTAERPVVFTADNQKPAAWGGIICGYNAQEVVLSHAEVAYAGATPTESSASFQNKLFKTTIDGGVPAFHFCNVNGRFAMANCFFHDNYNDQTYFTGGNGVIVNNIFADSGNAADGGEAINVKAGCKLDVANNLIYNACTNAFKLSNAGNSETIPLTEMTVYNNTIVDCGWRRSKNKKGGSVWVEKAAKPIFVNNLICDSRFGLKQPKQDGADLEHSRLTPNYYFASTEAGVEQMAYGTSLGLWFATDRRSAEPGQLNPLFERFGQNPLMDINCEDDRTDHGAPLPFNTAWSFKLQKGSPALTGGVTDFSPLFTNGLAFFGMKKVMFAQPSDDQSYYFVAPLPTTRFGAILQ</sequence>
<dbReference type="PROSITE" id="PS51257">
    <property type="entry name" value="PROKAR_LIPOPROTEIN"/>
    <property type="match status" value="1"/>
</dbReference>
<keyword evidence="1" id="KW-0732">Signal</keyword>
<dbReference type="Pfam" id="PF13229">
    <property type="entry name" value="Beta_helix"/>
    <property type="match status" value="1"/>
</dbReference>
<name>A0ABV1FR59_9BACT</name>
<dbReference type="SUPFAM" id="SSF51126">
    <property type="entry name" value="Pectin lyase-like"/>
    <property type="match status" value="1"/>
</dbReference>
<evidence type="ECO:0000256" key="1">
    <source>
        <dbReference type="SAM" id="SignalP"/>
    </source>
</evidence>
<accession>A0ABV1FR59</accession>
<feature type="domain" description="Right handed beta helix" evidence="2">
    <location>
        <begin position="186"/>
        <end position="311"/>
    </location>
</feature>
<dbReference type="Gene3D" id="2.160.20.10">
    <property type="entry name" value="Single-stranded right-handed beta-helix, Pectin lyase-like"/>
    <property type="match status" value="1"/>
</dbReference>
<keyword evidence="4" id="KW-1185">Reference proteome</keyword>
<dbReference type="InterPro" id="IPR039448">
    <property type="entry name" value="Beta_helix"/>
</dbReference>